<dbReference type="Pfam" id="PF07963">
    <property type="entry name" value="N_methyl"/>
    <property type="match status" value="1"/>
</dbReference>
<protein>
    <submittedName>
        <fullName evidence="5">Tfp pilus assembly protein, major pilin PilA</fullName>
    </submittedName>
</protein>
<evidence type="ECO:0000313" key="6">
    <source>
        <dbReference type="Proteomes" id="UP000000466"/>
    </source>
</evidence>
<dbReference type="KEGG" id="saga:M5M_00985"/>
<keyword evidence="6" id="KW-1185">Reference proteome</keyword>
<accession>K4KGU2</accession>
<evidence type="ECO:0000256" key="3">
    <source>
        <dbReference type="RuleBase" id="RU000389"/>
    </source>
</evidence>
<dbReference type="HOGENOM" id="CLU_091705_4_0_6"/>
<proteinExistence type="inferred from homology"/>
<dbReference type="eggNOG" id="COG4969">
    <property type="taxonomic scope" value="Bacteria"/>
</dbReference>
<keyword evidence="4" id="KW-0812">Transmembrane</keyword>
<dbReference type="InterPro" id="IPR045584">
    <property type="entry name" value="Pilin-like"/>
</dbReference>
<dbReference type="EMBL" id="CP003746">
    <property type="protein sequence ID" value="AFU97430.1"/>
    <property type="molecule type" value="Genomic_DNA"/>
</dbReference>
<dbReference type="Pfam" id="PF00114">
    <property type="entry name" value="Pilin"/>
    <property type="match status" value="1"/>
</dbReference>
<keyword evidence="4" id="KW-0472">Membrane</keyword>
<keyword evidence="3" id="KW-0281">Fimbrium</keyword>
<dbReference type="NCBIfam" id="TIGR02532">
    <property type="entry name" value="IV_pilin_GFxxxE"/>
    <property type="match status" value="1"/>
</dbReference>
<keyword evidence="4" id="KW-1133">Transmembrane helix</keyword>
<comment type="similarity">
    <text evidence="1 3">Belongs to the N-Me-Phe pilin family.</text>
</comment>
<sequence>MCVTLVFGLFGALFFFQPARYAVAMKLPPNKHTGFTLIEMMVVLSIIAILVMMAIPNTKGRLSRVQIEESLSLTEDFKSQVEAYYRMSGEWPENNNTLHMPDPERIIGNYVVAVTLSQGALHIELGNKIGEGLTGRVLSLTPVYVPGSPKSPVSWVCGVSRIPDGMRAAGENLTDIEPAYLPNSCKF</sequence>
<gene>
    <name evidence="5" type="ordered locus">M5M_00985</name>
</gene>
<dbReference type="InterPro" id="IPR001082">
    <property type="entry name" value="Pilin"/>
</dbReference>
<dbReference type="PROSITE" id="PS00409">
    <property type="entry name" value="PROKAR_NTER_METHYL"/>
    <property type="match status" value="1"/>
</dbReference>
<evidence type="ECO:0000256" key="4">
    <source>
        <dbReference type="SAM" id="Phobius"/>
    </source>
</evidence>
<evidence type="ECO:0000256" key="1">
    <source>
        <dbReference type="ARBA" id="ARBA00005233"/>
    </source>
</evidence>
<dbReference type="STRING" id="1117647.M5M_00985"/>
<dbReference type="InterPro" id="IPR012902">
    <property type="entry name" value="N_methyl_site"/>
</dbReference>
<evidence type="ECO:0000313" key="5">
    <source>
        <dbReference type="EMBL" id="AFU97430.1"/>
    </source>
</evidence>
<dbReference type="SUPFAM" id="SSF54523">
    <property type="entry name" value="Pili subunits"/>
    <property type="match status" value="1"/>
</dbReference>
<keyword evidence="2" id="KW-0488">Methylation</keyword>
<dbReference type="GO" id="GO:0009289">
    <property type="term" value="C:pilus"/>
    <property type="evidence" value="ECO:0007669"/>
    <property type="project" value="InterPro"/>
</dbReference>
<feature type="transmembrane region" description="Helical" evidence="4">
    <location>
        <begin position="34"/>
        <end position="55"/>
    </location>
</feature>
<dbReference type="AlphaFoldDB" id="K4KGU2"/>
<dbReference type="Proteomes" id="UP000000466">
    <property type="component" value="Chromosome"/>
</dbReference>
<name>K4KGU2_SIMAS</name>
<dbReference type="GO" id="GO:0007155">
    <property type="term" value="P:cell adhesion"/>
    <property type="evidence" value="ECO:0007669"/>
    <property type="project" value="InterPro"/>
</dbReference>
<reference evidence="5 6" key="1">
    <citation type="journal article" date="2013" name="Genome Announc.">
        <title>Complete genome sequence of Simiduia agarivorans SA1(T), a marine bacterium able to degrade a variety of polysaccharides.</title>
        <authorList>
            <person name="Lin S.Y."/>
            <person name="Shieh W.Y."/>
            <person name="Chen J.S."/>
            <person name="Tang S.L."/>
        </authorList>
    </citation>
    <scope>NUCLEOTIDE SEQUENCE [LARGE SCALE GENOMIC DNA]</scope>
    <source>
        <strain evidence="6">DSM 21679 / JCM 13881 / BCRC 17597 / SA1</strain>
    </source>
</reference>
<evidence type="ECO:0000256" key="2">
    <source>
        <dbReference type="ARBA" id="ARBA00022481"/>
    </source>
</evidence>
<organism evidence="5 6">
    <name type="scientific">Simiduia agarivorans (strain DSM 21679 / JCM 13881 / BCRC 17597 / SA1)</name>
    <dbReference type="NCBI Taxonomy" id="1117647"/>
    <lineage>
        <taxon>Bacteria</taxon>
        <taxon>Pseudomonadati</taxon>
        <taxon>Pseudomonadota</taxon>
        <taxon>Gammaproteobacteria</taxon>
        <taxon>Cellvibrionales</taxon>
        <taxon>Cellvibrionaceae</taxon>
        <taxon>Simiduia</taxon>
    </lineage>
</organism>
<dbReference type="Gene3D" id="3.30.700.10">
    <property type="entry name" value="Glycoprotein, Type 4 Pilin"/>
    <property type="match status" value="1"/>
</dbReference>